<dbReference type="EMBL" id="CP042161">
    <property type="protein sequence ID" value="QDS38067.1"/>
    <property type="molecule type" value="Genomic_DNA"/>
</dbReference>
<dbReference type="PANTHER" id="PTHR46889:SF4">
    <property type="entry name" value="TRANSPOSASE INSO FOR INSERTION SEQUENCE ELEMENT IS911B-RELATED"/>
    <property type="match status" value="1"/>
</dbReference>
<accession>A0A517IGP6</accession>
<dbReference type="Gene3D" id="3.30.420.10">
    <property type="entry name" value="Ribonuclease H-like superfamily/Ribonuclease H"/>
    <property type="match status" value="1"/>
</dbReference>
<evidence type="ECO:0000313" key="1">
    <source>
        <dbReference type="EMBL" id="QDS38067.1"/>
    </source>
</evidence>
<name>A0A517IGP6_BREBE</name>
<organism evidence="1 2">
    <name type="scientific">Brevibacillus brevis</name>
    <name type="common">Bacillus brevis</name>
    <dbReference type="NCBI Taxonomy" id="1393"/>
    <lineage>
        <taxon>Bacteria</taxon>
        <taxon>Bacillati</taxon>
        <taxon>Bacillota</taxon>
        <taxon>Bacilli</taxon>
        <taxon>Bacillales</taxon>
        <taxon>Paenibacillaceae</taxon>
        <taxon>Brevibacillus</taxon>
    </lineage>
</organism>
<dbReference type="InterPro" id="IPR036397">
    <property type="entry name" value="RNaseH_sf"/>
</dbReference>
<dbReference type="InterPro" id="IPR012337">
    <property type="entry name" value="RNaseH-like_sf"/>
</dbReference>
<dbReference type="SUPFAM" id="SSF53098">
    <property type="entry name" value="Ribonuclease H-like"/>
    <property type="match status" value="1"/>
</dbReference>
<dbReference type="AlphaFoldDB" id="A0A517IGP6"/>
<protein>
    <submittedName>
        <fullName evidence="1">Transposase family protein</fullName>
    </submittedName>
</protein>
<proteinExistence type="predicted"/>
<dbReference type="PANTHER" id="PTHR46889">
    <property type="entry name" value="TRANSPOSASE INSF FOR INSERTION SEQUENCE IS3B-RELATED"/>
    <property type="match status" value="1"/>
</dbReference>
<dbReference type="Proteomes" id="UP000317713">
    <property type="component" value="Chromosome"/>
</dbReference>
<dbReference type="GO" id="GO:0003676">
    <property type="term" value="F:nucleic acid binding"/>
    <property type="evidence" value="ECO:0007669"/>
    <property type="project" value="InterPro"/>
</dbReference>
<reference evidence="1 2" key="1">
    <citation type="submission" date="2019-07" db="EMBL/GenBank/DDBJ databases">
        <title>Characterization of Brevibacillus brevis HK544, as a potential biocontrol agent.</title>
        <authorList>
            <person name="Kim H."/>
        </authorList>
    </citation>
    <scope>NUCLEOTIDE SEQUENCE [LARGE SCALE GENOMIC DNA]</scope>
    <source>
        <strain evidence="1 2">HK544</strain>
    </source>
</reference>
<evidence type="ECO:0000313" key="2">
    <source>
        <dbReference type="Proteomes" id="UP000317713"/>
    </source>
</evidence>
<dbReference type="InterPro" id="IPR050900">
    <property type="entry name" value="Transposase_IS3/IS150/IS904"/>
</dbReference>
<gene>
    <name evidence="1" type="ORF">FPS98_08115</name>
</gene>
<sequence>MIKLLPVRRSIFLCPIKQKYLRGEDSLNHIAFTLDIAHQTFPDAKPIFHSDRGFQYANKKFKEKLDDAGITQSISRVARCIDNGPMESFWGMIKTDLPTVEVPFRYPPK</sequence>